<dbReference type="AlphaFoldDB" id="A0AAD8BUZ4"/>
<protein>
    <submittedName>
        <fullName evidence="1">Uncharacterized protein</fullName>
    </submittedName>
</protein>
<organism evidence="1 2">
    <name type="scientific">Biomphalaria pfeifferi</name>
    <name type="common">Bloodfluke planorb</name>
    <name type="synonym">Freshwater snail</name>
    <dbReference type="NCBI Taxonomy" id="112525"/>
    <lineage>
        <taxon>Eukaryota</taxon>
        <taxon>Metazoa</taxon>
        <taxon>Spiralia</taxon>
        <taxon>Lophotrochozoa</taxon>
        <taxon>Mollusca</taxon>
        <taxon>Gastropoda</taxon>
        <taxon>Heterobranchia</taxon>
        <taxon>Euthyneura</taxon>
        <taxon>Panpulmonata</taxon>
        <taxon>Hygrophila</taxon>
        <taxon>Lymnaeoidea</taxon>
        <taxon>Planorbidae</taxon>
        <taxon>Biomphalaria</taxon>
    </lineage>
</organism>
<name>A0AAD8BUZ4_BIOPF</name>
<reference evidence="1" key="2">
    <citation type="submission" date="2023-04" db="EMBL/GenBank/DDBJ databases">
        <authorList>
            <person name="Bu L."/>
            <person name="Lu L."/>
            <person name="Laidemitt M.R."/>
            <person name="Zhang S.M."/>
            <person name="Mutuku M."/>
            <person name="Mkoji G."/>
            <person name="Steinauer M."/>
            <person name="Loker E.S."/>
        </authorList>
    </citation>
    <scope>NUCLEOTIDE SEQUENCE</scope>
    <source>
        <strain evidence="1">KasaAsao</strain>
        <tissue evidence="1">Whole Snail</tissue>
    </source>
</reference>
<evidence type="ECO:0000313" key="1">
    <source>
        <dbReference type="EMBL" id="KAK0061364.1"/>
    </source>
</evidence>
<keyword evidence="2" id="KW-1185">Reference proteome</keyword>
<evidence type="ECO:0000313" key="2">
    <source>
        <dbReference type="Proteomes" id="UP001233172"/>
    </source>
</evidence>
<reference evidence="1" key="1">
    <citation type="journal article" date="2023" name="PLoS Negl. Trop. Dis.">
        <title>A genome sequence for Biomphalaria pfeifferi, the major vector snail for the human-infecting parasite Schistosoma mansoni.</title>
        <authorList>
            <person name="Bu L."/>
            <person name="Lu L."/>
            <person name="Laidemitt M.R."/>
            <person name="Zhang S.M."/>
            <person name="Mutuku M."/>
            <person name="Mkoji G."/>
            <person name="Steinauer M."/>
            <person name="Loker E.S."/>
        </authorList>
    </citation>
    <scope>NUCLEOTIDE SEQUENCE</scope>
    <source>
        <strain evidence="1">KasaAsao</strain>
    </source>
</reference>
<sequence length="67" mass="7704">MIHSRFATEGGHLFLHIFFLRNQDFYALHQISCKTAGNVSEQDQSDQSLKCIPCSRQLSSSTFTNYF</sequence>
<dbReference type="Proteomes" id="UP001233172">
    <property type="component" value="Unassembled WGS sequence"/>
</dbReference>
<proteinExistence type="predicted"/>
<gene>
    <name evidence="1" type="ORF">Bpfe_009170</name>
</gene>
<accession>A0AAD8BUZ4</accession>
<comment type="caution">
    <text evidence="1">The sequence shown here is derived from an EMBL/GenBank/DDBJ whole genome shotgun (WGS) entry which is preliminary data.</text>
</comment>
<dbReference type="EMBL" id="JASAOG010000030">
    <property type="protein sequence ID" value="KAK0061364.1"/>
    <property type="molecule type" value="Genomic_DNA"/>
</dbReference>